<dbReference type="CDD" id="cd07043">
    <property type="entry name" value="STAS_anti-anti-sigma_factors"/>
    <property type="match status" value="1"/>
</dbReference>
<organism evidence="5 6">
    <name type="scientific">Mumia zhuanghuii</name>
    <dbReference type="NCBI Taxonomy" id="2585211"/>
    <lineage>
        <taxon>Bacteria</taxon>
        <taxon>Bacillati</taxon>
        <taxon>Actinomycetota</taxon>
        <taxon>Actinomycetes</taxon>
        <taxon>Propionibacteriales</taxon>
        <taxon>Nocardioidaceae</taxon>
        <taxon>Mumia</taxon>
    </lineage>
</organism>
<dbReference type="NCBIfam" id="TIGR00377">
    <property type="entry name" value="ant_ant_sig"/>
    <property type="match status" value="1"/>
</dbReference>
<dbReference type="PANTHER" id="PTHR33495">
    <property type="entry name" value="ANTI-SIGMA FACTOR ANTAGONIST TM_1081-RELATED-RELATED"/>
    <property type="match status" value="1"/>
</dbReference>
<dbReference type="Gene3D" id="3.30.750.24">
    <property type="entry name" value="STAS domain"/>
    <property type="match status" value="1"/>
</dbReference>
<dbReference type="AlphaFoldDB" id="A0A5Q6RNV2"/>
<dbReference type="Proteomes" id="UP000307768">
    <property type="component" value="Unassembled WGS sequence"/>
</dbReference>
<dbReference type="InterPro" id="IPR003658">
    <property type="entry name" value="Anti-sigma_ant"/>
</dbReference>
<dbReference type="InterPro" id="IPR002645">
    <property type="entry name" value="STAS_dom"/>
</dbReference>
<dbReference type="PANTHER" id="PTHR33495:SF2">
    <property type="entry name" value="ANTI-SIGMA FACTOR ANTAGONIST TM_1081-RELATED"/>
    <property type="match status" value="1"/>
</dbReference>
<dbReference type="PROSITE" id="PS50801">
    <property type="entry name" value="STAS"/>
    <property type="match status" value="1"/>
</dbReference>
<protein>
    <recommendedName>
        <fullName evidence="2">Anti-sigma factor antagonist</fullName>
    </recommendedName>
</protein>
<evidence type="ECO:0000256" key="1">
    <source>
        <dbReference type="ARBA" id="ARBA00009013"/>
    </source>
</evidence>
<evidence type="ECO:0000259" key="4">
    <source>
        <dbReference type="PROSITE" id="PS50801"/>
    </source>
</evidence>
<feature type="region of interest" description="Disordered" evidence="3">
    <location>
        <begin position="1"/>
        <end position="20"/>
    </location>
</feature>
<dbReference type="OrthoDB" id="4870156at2"/>
<name>A0A5Q6RNV2_9ACTN</name>
<accession>A0A5Q6RNV2</accession>
<evidence type="ECO:0000256" key="3">
    <source>
        <dbReference type="SAM" id="MobiDB-lite"/>
    </source>
</evidence>
<proteinExistence type="inferred from homology"/>
<evidence type="ECO:0000313" key="6">
    <source>
        <dbReference type="Proteomes" id="UP000307768"/>
    </source>
</evidence>
<reference evidence="5 6" key="1">
    <citation type="submission" date="2019-09" db="EMBL/GenBank/DDBJ databases">
        <title>Mumia zhuanghuii sp. nov. isolated from the intestinal contents of plateau pika (Ochotona curzoniae) in the Qinghai-Tibet plateau of China.</title>
        <authorList>
            <person name="Tian Z."/>
        </authorList>
    </citation>
    <scope>NUCLEOTIDE SEQUENCE [LARGE SCALE GENOMIC DNA]</scope>
    <source>
        <strain evidence="6">350</strain>
    </source>
</reference>
<evidence type="ECO:0000313" key="5">
    <source>
        <dbReference type="EMBL" id="KAA1419748.1"/>
    </source>
</evidence>
<feature type="domain" description="STAS" evidence="4">
    <location>
        <begin position="22"/>
        <end position="132"/>
    </location>
</feature>
<dbReference type="GO" id="GO:0043856">
    <property type="term" value="F:anti-sigma factor antagonist activity"/>
    <property type="evidence" value="ECO:0007669"/>
    <property type="project" value="InterPro"/>
</dbReference>
<dbReference type="SUPFAM" id="SSF52091">
    <property type="entry name" value="SpoIIaa-like"/>
    <property type="match status" value="1"/>
</dbReference>
<comment type="caution">
    <text evidence="5">The sequence shown here is derived from an EMBL/GenBank/DDBJ whole genome shotgun (WGS) entry which is preliminary data.</text>
</comment>
<dbReference type="InterPro" id="IPR036513">
    <property type="entry name" value="STAS_dom_sf"/>
</dbReference>
<gene>
    <name evidence="5" type="ORF">FE697_017710</name>
</gene>
<comment type="similarity">
    <text evidence="1 2">Belongs to the anti-sigma-factor antagonist family.</text>
</comment>
<sequence>MTKRRQQMTGTIPQGELDESSFSITTEQRPGAIVVTYRGELELLSLAPARIALDEFLVEGVPALVVDLSALEFIDSIGLGLLVRAHKKAWVLRTPFILVCPKDGPAHRLLALTGLLQALRVHPTLEEALADLEA</sequence>
<dbReference type="Pfam" id="PF01740">
    <property type="entry name" value="STAS"/>
    <property type="match status" value="1"/>
</dbReference>
<dbReference type="EMBL" id="VDFQ02000006">
    <property type="protein sequence ID" value="KAA1419748.1"/>
    <property type="molecule type" value="Genomic_DNA"/>
</dbReference>
<evidence type="ECO:0000256" key="2">
    <source>
        <dbReference type="RuleBase" id="RU003749"/>
    </source>
</evidence>